<name>A0A7S3IYJ5_9SPIT</name>
<protein>
    <submittedName>
        <fullName evidence="1">Uncharacterized protein</fullName>
    </submittedName>
</protein>
<accession>A0A7S3IYJ5</accession>
<reference evidence="1" key="1">
    <citation type="submission" date="2021-01" db="EMBL/GenBank/DDBJ databases">
        <authorList>
            <person name="Corre E."/>
            <person name="Pelletier E."/>
            <person name="Niang G."/>
            <person name="Scheremetjew M."/>
            <person name="Finn R."/>
            <person name="Kale V."/>
            <person name="Holt S."/>
            <person name="Cochrane G."/>
            <person name="Meng A."/>
            <person name="Brown T."/>
            <person name="Cohen L."/>
        </authorList>
    </citation>
    <scope>NUCLEOTIDE SEQUENCE</scope>
    <source>
        <strain evidence="1">S3</strain>
    </source>
</reference>
<sequence>MRHSSVGQREEGLLRLDFVVEHLVGDINNLHQELLVLSIFLEIANFELDEAIAALSFVRNHFENLAFSEPITPPQQLPQRECLIEVCRIPAVWHSAREIRAVGVRFPASIESKYFCIKDHLLL</sequence>
<dbReference type="EMBL" id="HBIH01039560">
    <property type="protein sequence ID" value="CAE0335334.1"/>
    <property type="molecule type" value="Transcribed_RNA"/>
</dbReference>
<evidence type="ECO:0000313" key="1">
    <source>
        <dbReference type="EMBL" id="CAE0335334.1"/>
    </source>
</evidence>
<dbReference type="AlphaFoldDB" id="A0A7S3IYJ5"/>
<proteinExistence type="predicted"/>
<gene>
    <name evidence="1" type="ORF">SINC0208_LOCUS15973</name>
</gene>
<organism evidence="1">
    <name type="scientific">Strombidium inclinatum</name>
    <dbReference type="NCBI Taxonomy" id="197538"/>
    <lineage>
        <taxon>Eukaryota</taxon>
        <taxon>Sar</taxon>
        <taxon>Alveolata</taxon>
        <taxon>Ciliophora</taxon>
        <taxon>Intramacronucleata</taxon>
        <taxon>Spirotrichea</taxon>
        <taxon>Oligotrichia</taxon>
        <taxon>Strombidiidae</taxon>
        <taxon>Strombidium</taxon>
    </lineage>
</organism>